<evidence type="ECO:0000313" key="1">
    <source>
        <dbReference type="EMBL" id="SIR72160.1"/>
    </source>
</evidence>
<gene>
    <name evidence="1" type="ORF">SAMN05878482_105192</name>
</gene>
<organism evidence="1 2">
    <name type="scientific">Peribacillus simplex</name>
    <dbReference type="NCBI Taxonomy" id="1478"/>
    <lineage>
        <taxon>Bacteria</taxon>
        <taxon>Bacillati</taxon>
        <taxon>Bacillota</taxon>
        <taxon>Bacilli</taxon>
        <taxon>Bacillales</taxon>
        <taxon>Bacillaceae</taxon>
        <taxon>Peribacillus</taxon>
    </lineage>
</organism>
<dbReference type="Proteomes" id="UP000185829">
    <property type="component" value="Unassembled WGS sequence"/>
</dbReference>
<comment type="caution">
    <text evidence="1">The sequence shown here is derived from an EMBL/GenBank/DDBJ whole genome shotgun (WGS) entry which is preliminary data.</text>
</comment>
<sequence>MMDKVTKGRSFTSESPLKLKDIKGLSFKGSPFFIQENRTNPSKKSFINLPLIYQIK</sequence>
<evidence type="ECO:0000313" key="2">
    <source>
        <dbReference type="Proteomes" id="UP000185829"/>
    </source>
</evidence>
<accession>A0A9X8RB70</accession>
<dbReference type="RefSeq" id="WP_179086109.1">
    <property type="nucleotide sequence ID" value="NZ_FTMX01000005.1"/>
</dbReference>
<dbReference type="AlphaFoldDB" id="A0A9X8RB70"/>
<reference evidence="1 2" key="1">
    <citation type="submission" date="2017-01" db="EMBL/GenBank/DDBJ databases">
        <authorList>
            <person name="Varghese N."/>
            <person name="Submissions S."/>
        </authorList>
    </citation>
    <scope>NUCLEOTIDE SEQUENCE [LARGE SCALE GENOMIC DNA]</scope>
    <source>
        <strain evidence="1 2">RUG2-6</strain>
    </source>
</reference>
<name>A0A9X8RB70_9BACI</name>
<protein>
    <submittedName>
        <fullName evidence="1">Uncharacterized protein</fullName>
    </submittedName>
</protein>
<dbReference type="EMBL" id="FTMX01000005">
    <property type="protein sequence ID" value="SIR72160.1"/>
    <property type="molecule type" value="Genomic_DNA"/>
</dbReference>
<proteinExistence type="predicted"/>